<evidence type="ECO:0000256" key="2">
    <source>
        <dbReference type="SAM" id="Phobius"/>
    </source>
</evidence>
<feature type="domain" description="Polysaccharide biosynthesis protein CapD-like" evidence="3">
    <location>
        <begin position="295"/>
        <end position="577"/>
    </location>
</feature>
<proteinExistence type="inferred from homology"/>
<dbReference type="RefSeq" id="WP_118731180.1">
    <property type="nucleotide sequence ID" value="NZ_JAJEPV010000022.1"/>
</dbReference>
<comment type="similarity">
    <text evidence="1">Belongs to the polysaccharide synthase family.</text>
</comment>
<feature type="transmembrane region" description="Helical" evidence="2">
    <location>
        <begin position="55"/>
        <end position="73"/>
    </location>
</feature>
<dbReference type="Gene3D" id="3.40.50.720">
    <property type="entry name" value="NAD(P)-binding Rossmann-like Domain"/>
    <property type="match status" value="2"/>
</dbReference>
<dbReference type="PANTHER" id="PTHR43318">
    <property type="entry name" value="UDP-N-ACETYLGLUCOSAMINE 4,6-DEHYDRATASE"/>
    <property type="match status" value="1"/>
</dbReference>
<keyword evidence="2" id="KW-0812">Transmembrane</keyword>
<evidence type="ECO:0000313" key="4">
    <source>
        <dbReference type="EMBL" id="MCC2119917.1"/>
    </source>
</evidence>
<gene>
    <name evidence="4" type="ORF">LKD75_10010</name>
</gene>
<evidence type="ECO:0000313" key="5">
    <source>
        <dbReference type="Proteomes" id="UP001197795"/>
    </source>
</evidence>
<dbReference type="EMBL" id="JAJEPV010000022">
    <property type="protein sequence ID" value="MCC2119917.1"/>
    <property type="molecule type" value="Genomic_DNA"/>
</dbReference>
<dbReference type="PANTHER" id="PTHR43318:SF1">
    <property type="entry name" value="POLYSACCHARIDE BIOSYNTHESIS PROTEIN EPSC-RELATED"/>
    <property type="match status" value="1"/>
</dbReference>
<feature type="transmembrane region" description="Helical" evidence="2">
    <location>
        <begin position="114"/>
        <end position="133"/>
    </location>
</feature>
<dbReference type="Pfam" id="PF13727">
    <property type="entry name" value="CoA_binding_3"/>
    <property type="match status" value="1"/>
</dbReference>
<dbReference type="AlphaFoldDB" id="A0AAE3A107"/>
<protein>
    <submittedName>
        <fullName evidence="4">Polysaccharide biosynthesis protein</fullName>
    </submittedName>
</protein>
<dbReference type="SUPFAM" id="SSF53335">
    <property type="entry name" value="S-adenosyl-L-methionine-dependent methyltransferases"/>
    <property type="match status" value="1"/>
</dbReference>
<name>A0AAE3A107_9FIRM</name>
<feature type="transmembrane region" description="Helical" evidence="2">
    <location>
        <begin position="14"/>
        <end position="35"/>
    </location>
</feature>
<keyword evidence="2" id="KW-0472">Membrane</keyword>
<evidence type="ECO:0000259" key="3">
    <source>
        <dbReference type="Pfam" id="PF02719"/>
    </source>
</evidence>
<evidence type="ECO:0000256" key="1">
    <source>
        <dbReference type="ARBA" id="ARBA00007430"/>
    </source>
</evidence>
<dbReference type="SUPFAM" id="SSF51735">
    <property type="entry name" value="NAD(P)-binding Rossmann-fold domains"/>
    <property type="match status" value="1"/>
</dbReference>
<dbReference type="InterPro" id="IPR036291">
    <property type="entry name" value="NAD(P)-bd_dom_sf"/>
</dbReference>
<accession>A0AAE3A107</accession>
<dbReference type="Proteomes" id="UP001197795">
    <property type="component" value="Unassembled WGS sequence"/>
</dbReference>
<comment type="caution">
    <text evidence="4">The sequence shown here is derived from an EMBL/GenBank/DDBJ whole genome shotgun (WGS) entry which is preliminary data.</text>
</comment>
<sequence length="621" mass="69727">MENKYNSKVPLQRIIALVIMDIMSILLVSFAALYIRYDFSFQDIDPLFFKHCENLLIPNIIGTLIFFVIWKLYRSVWRYASANELVNIVGATACASLAQFVYCKFTDNRMPRSYSVLYFFLLTLAICCIRFGYRILRLINNKRMNLLGKEHCVNVMIIGAGAGGDMILKEIENSRYLSMRAKCIIDDQPGCHGKLMRGVPIVGGRESILDAVGRYSIDEIIFAIPSASVQTRKEILDICKESGCKLRTIPGTYQLINGDVSVSSLKEVEIEDLLGREPIRINTEEVLGHVGGKVVLVTGGGGSIGSELCRQLAAHHPKQLIILDIYENNAYDIQQELIRKYPELDLVVLIASVRNKERIDSIFETYRPNIVYHAAAHKHVPLMEDSPHEAIKNNVFGTYKVAQAADRYGVDKFVLISTDKAVNPTNIMGASKRLCEMLIQSMNRNSRTNYVAVRFGNVLGSNGSVIPLFKKQIVEGGPVTVTHPDIIRYFMTIPEAVSLVLQAGAYARGGEIFVLDMGEPVKILDLATNLIKLSGYRVGEDIQIVFTGLRPGEKMYEELLMNEEGLKETANKMIFIGKPIEFDEEVFRSQLVELEREAMDETSDIRAAVEKIVTTYHPAEE</sequence>
<dbReference type="InterPro" id="IPR029063">
    <property type="entry name" value="SAM-dependent_MTases_sf"/>
</dbReference>
<dbReference type="Pfam" id="PF02719">
    <property type="entry name" value="Polysacc_synt_2"/>
    <property type="match status" value="1"/>
</dbReference>
<keyword evidence="5" id="KW-1185">Reference proteome</keyword>
<dbReference type="InterPro" id="IPR003869">
    <property type="entry name" value="Polysac_CapD-like"/>
</dbReference>
<keyword evidence="2" id="KW-1133">Transmembrane helix</keyword>
<dbReference type="InterPro" id="IPR051203">
    <property type="entry name" value="Polysaccharide_Synthase-Rel"/>
</dbReference>
<dbReference type="CDD" id="cd05237">
    <property type="entry name" value="UDP_invert_4-6DH_SDR_e"/>
    <property type="match status" value="1"/>
</dbReference>
<reference evidence="4 5" key="1">
    <citation type="submission" date="2021-10" db="EMBL/GenBank/DDBJ databases">
        <title>Anaerobic single-cell dispensing facilitates the cultivation of human gut bacteria.</title>
        <authorList>
            <person name="Afrizal A."/>
        </authorList>
    </citation>
    <scope>NUCLEOTIDE SEQUENCE [LARGE SCALE GENOMIC DNA]</scope>
    <source>
        <strain evidence="4 5">CLA-AA-H273</strain>
    </source>
</reference>
<organism evidence="4 5">
    <name type="scientific">Waltera acetigignens</name>
    <dbReference type="NCBI Taxonomy" id="2981769"/>
    <lineage>
        <taxon>Bacteria</taxon>
        <taxon>Bacillati</taxon>
        <taxon>Bacillota</taxon>
        <taxon>Clostridia</taxon>
        <taxon>Lachnospirales</taxon>
        <taxon>Lachnospiraceae</taxon>
        <taxon>Waltera</taxon>
    </lineage>
</organism>